<proteinExistence type="predicted"/>
<dbReference type="Proteomes" id="UP000280861">
    <property type="component" value="Unassembled WGS sequence"/>
</dbReference>
<dbReference type="RefSeq" id="WP_124090799.1">
    <property type="nucleotide sequence ID" value="NZ_CBCRYA010000008.1"/>
</dbReference>
<keyword evidence="2" id="KW-1185">Reference proteome</keyword>
<sequence length="329" mass="36497">MSVGDSGPIYQDTRDLTPFGQPQLWTPVRGLTDTVGGLLSGMLGGRESTPLSVDGEVPRLQRRESRTAKAFHHAVYSSGQPEKLLALTRTYPGWAGVGHLLAGLQAYRNKGFRQASELLRRGLSVRNDDDANHYAQTYLSRVVTRVEVAEKVEVPVLFSEESVLLALSHALREIGRADDALNTLAGLPPSLPTALARSSLALGLGRSGAVIAWTEGLLNEDDLSAALLLVRARALRQEGWLEEAQEAINEILRRRGTALLLRNDAISDRAALLLDASKRNLSPKEWARRQDPAKSRRDIDEVERIRRDHDQRRIWKQEWERLGGDQGNQ</sequence>
<dbReference type="OrthoDB" id="4963241at2"/>
<protein>
    <recommendedName>
        <fullName evidence="3">Tetratricopeptide repeat protein</fullName>
    </recommendedName>
</protein>
<dbReference type="EMBL" id="UXAU01000013">
    <property type="protein sequence ID" value="VDC21434.1"/>
    <property type="molecule type" value="Genomic_DNA"/>
</dbReference>
<evidence type="ECO:0008006" key="3">
    <source>
        <dbReference type="Google" id="ProtNLM"/>
    </source>
</evidence>
<gene>
    <name evidence="1" type="ORF">PSET11_00796</name>
</gene>
<organism evidence="1 2">
    <name type="scientific">Arthrobacter ulcerisalmonis</name>
    <dbReference type="NCBI Taxonomy" id="2483813"/>
    <lineage>
        <taxon>Bacteria</taxon>
        <taxon>Bacillati</taxon>
        <taxon>Actinomycetota</taxon>
        <taxon>Actinomycetes</taxon>
        <taxon>Micrococcales</taxon>
        <taxon>Micrococcaceae</taxon>
        <taxon>Arthrobacter</taxon>
    </lineage>
</organism>
<evidence type="ECO:0000313" key="2">
    <source>
        <dbReference type="Proteomes" id="UP000280861"/>
    </source>
</evidence>
<reference evidence="1 2" key="1">
    <citation type="submission" date="2018-11" db="EMBL/GenBank/DDBJ databases">
        <authorList>
            <person name="Criscuolo A."/>
        </authorList>
    </citation>
    <scope>NUCLEOTIDE SEQUENCE [LARGE SCALE GENOMIC DNA]</scope>
    <source>
        <strain evidence="1">AT11b</strain>
    </source>
</reference>
<accession>A0A3P5X2H5</accession>
<dbReference type="AlphaFoldDB" id="A0A3P5X2H5"/>
<name>A0A3P5X2H5_9MICC</name>
<evidence type="ECO:0000313" key="1">
    <source>
        <dbReference type="EMBL" id="VDC21434.1"/>
    </source>
</evidence>